<evidence type="ECO:0000313" key="2">
    <source>
        <dbReference type="EMBL" id="NMQ07867.1"/>
    </source>
</evidence>
<keyword evidence="3" id="KW-1185">Reference proteome</keyword>
<evidence type="ECO:0000313" key="3">
    <source>
        <dbReference type="Proteomes" id="UP000886469"/>
    </source>
</evidence>
<accession>A0ABX1TDW0</accession>
<feature type="transmembrane region" description="Helical" evidence="1">
    <location>
        <begin position="209"/>
        <end position="230"/>
    </location>
</feature>
<organism evidence="2 3">
    <name type="scientific">Candidatus Accumulibacter contiguus</name>
    <dbReference type="NCBI Taxonomy" id="2954381"/>
    <lineage>
        <taxon>Bacteria</taxon>
        <taxon>Pseudomonadati</taxon>
        <taxon>Pseudomonadota</taxon>
        <taxon>Betaproteobacteria</taxon>
        <taxon>Candidatus Accumulibacter</taxon>
    </lineage>
</organism>
<dbReference type="Proteomes" id="UP000886469">
    <property type="component" value="Unassembled WGS sequence"/>
</dbReference>
<reference evidence="2" key="1">
    <citation type="submission" date="2019-03" db="EMBL/GenBank/DDBJ databases">
        <title>Metabolic reconstructions from genomes of highly enriched 'Candidatus Accumulibacter' and 'Candidatus Competibacter' bioreactor populations.</title>
        <authorList>
            <person name="Annavajhala M.K."/>
            <person name="Welles L."/>
            <person name="Abbas B."/>
            <person name="Sorokin D."/>
            <person name="Park H."/>
            <person name="Van Loosdrecht M."/>
            <person name="Chandran K."/>
        </authorList>
    </citation>
    <scope>NUCLEOTIDE SEQUENCE</scope>
    <source>
        <strain evidence="2">SBR_L</strain>
    </source>
</reference>
<protein>
    <submittedName>
        <fullName evidence="2">Uncharacterized protein</fullName>
    </submittedName>
</protein>
<dbReference type="RefSeq" id="WP_169072103.1">
    <property type="nucleotide sequence ID" value="NZ_SPMX01000101.1"/>
</dbReference>
<keyword evidence="1" id="KW-0472">Membrane</keyword>
<proteinExistence type="predicted"/>
<keyword evidence="1" id="KW-1133">Transmembrane helix</keyword>
<sequence>MTTSNSSCRARIKGIALSVFVAIDKCQPAVKEARSSHKLALGAFLMLIMLQVLPRPDFLPVVTRLGLLMETALLCAMNLLFLGLCAFWFWLYFADRESELVRVRPQFLAQPISIRLALPDVHSSQLILLVLPLMLAAFVALAAALAAQAAFLVLLLSDLHPSRLLLDSQGLDCTGFGTVDQRALLAVFSTVLGSDHACMKLSSATSLGALLIGCLWAARSVLAAVAFGVFCTIRHGDSETAPIIERLISFEQSTYCVNTERRQLCKNMSGTSGASHLSTCERNSKCLGGTLVRLRINAFGSSLDSAYSWD</sequence>
<gene>
    <name evidence="2" type="ORF">E4Q08_22820</name>
</gene>
<keyword evidence="1" id="KW-0812">Transmembrane</keyword>
<feature type="transmembrane region" description="Helical" evidence="1">
    <location>
        <begin position="38"/>
        <end position="53"/>
    </location>
</feature>
<evidence type="ECO:0000256" key="1">
    <source>
        <dbReference type="SAM" id="Phobius"/>
    </source>
</evidence>
<feature type="transmembrane region" description="Helical" evidence="1">
    <location>
        <begin position="126"/>
        <end position="156"/>
    </location>
</feature>
<comment type="caution">
    <text evidence="2">The sequence shown here is derived from an EMBL/GenBank/DDBJ whole genome shotgun (WGS) entry which is preliminary data.</text>
</comment>
<feature type="transmembrane region" description="Helical" evidence="1">
    <location>
        <begin position="65"/>
        <end position="91"/>
    </location>
</feature>
<name>A0ABX1TDW0_9PROT</name>
<dbReference type="EMBL" id="SPMX01000101">
    <property type="protein sequence ID" value="NMQ07867.1"/>
    <property type="molecule type" value="Genomic_DNA"/>
</dbReference>